<feature type="region of interest" description="Disordered" evidence="2">
    <location>
        <begin position="1"/>
        <end position="24"/>
    </location>
</feature>
<evidence type="ECO:0000313" key="4">
    <source>
        <dbReference type="Proteomes" id="UP000005723"/>
    </source>
</evidence>
<dbReference type="Pfam" id="PF00353">
    <property type="entry name" value="HemolysinCabind"/>
    <property type="match status" value="2"/>
</dbReference>
<dbReference type="PRINTS" id="PR00313">
    <property type="entry name" value="CABNDNGRPT"/>
</dbReference>
<dbReference type="EMBL" id="ADBY01000054">
    <property type="protein sequence ID" value="EFE94338.1"/>
    <property type="molecule type" value="Genomic_DNA"/>
</dbReference>
<comment type="caution">
    <text evidence="3">The sequence shown here is derived from an EMBL/GenBank/DDBJ whole genome shotgun (WGS) entry which is preliminary data.</text>
</comment>
<dbReference type="PROSITE" id="PS00330">
    <property type="entry name" value="HEMOLYSIN_CALCIUM"/>
    <property type="match status" value="1"/>
</dbReference>
<dbReference type="GO" id="GO:0016787">
    <property type="term" value="F:hydrolase activity"/>
    <property type="evidence" value="ECO:0007669"/>
    <property type="project" value="UniProtKB-KW"/>
</dbReference>
<name>D4E6W2_SEROD</name>
<dbReference type="EC" id="3.1.-.-" evidence="3"/>
<dbReference type="SUPFAM" id="SSF51120">
    <property type="entry name" value="beta-Roll"/>
    <property type="match status" value="1"/>
</dbReference>
<gene>
    <name evidence="3" type="primary">pueA</name>
    <name evidence="3" type="ORF">HMPREF0758_3912</name>
</gene>
<keyword evidence="3" id="KW-0378">Hydrolase</keyword>
<dbReference type="HOGENOM" id="CLU_2261888_0_0_6"/>
<dbReference type="InterPro" id="IPR011049">
    <property type="entry name" value="Serralysin-like_metalloprot_C"/>
</dbReference>
<reference evidence="3 4" key="1">
    <citation type="submission" date="2010-01" db="EMBL/GenBank/DDBJ databases">
        <authorList>
            <person name="Muzny D."/>
            <person name="Qin X."/>
            <person name="Deng J."/>
            <person name="Jiang H."/>
            <person name="Liu Y."/>
            <person name="Qu J."/>
            <person name="Song X.-Z."/>
            <person name="Zhang L."/>
            <person name="Thornton R."/>
            <person name="Coyle M."/>
            <person name="Francisco L."/>
            <person name="Jackson L."/>
            <person name="Javaid M."/>
            <person name="Korchina V."/>
            <person name="Kovar C."/>
            <person name="Mata R."/>
            <person name="Mathew T."/>
            <person name="Ngo R."/>
            <person name="Nguyen L."/>
            <person name="Nguyen N."/>
            <person name="Okwuonu G."/>
            <person name="Ongeri F."/>
            <person name="Pham C."/>
            <person name="Simmons D."/>
            <person name="Wilczek-Boney K."/>
            <person name="Hale W."/>
            <person name="Jakkamsetti A."/>
            <person name="Pham P."/>
            <person name="Ruth R."/>
            <person name="San Lucas F."/>
            <person name="Warren J."/>
            <person name="Zhang J."/>
            <person name="Zhao Z."/>
            <person name="Zhou C."/>
            <person name="Zhu D."/>
            <person name="Lee S."/>
            <person name="Bess C."/>
            <person name="Blankenburg K."/>
            <person name="Forbes L."/>
            <person name="Fu Q."/>
            <person name="Gubbala S."/>
            <person name="Hirani K."/>
            <person name="Jayaseelan J.C."/>
            <person name="Lara F."/>
            <person name="Munidasa M."/>
            <person name="Palculict T."/>
            <person name="Patil S."/>
            <person name="Pu L.-L."/>
            <person name="Saada N."/>
            <person name="Tang L."/>
            <person name="Weissenberger G."/>
            <person name="Zhu Y."/>
            <person name="Hemphill L."/>
            <person name="Shang Y."/>
            <person name="Youmans B."/>
            <person name="Ayvaz T."/>
            <person name="Ross M."/>
            <person name="Santibanez J."/>
            <person name="Aqrawi P."/>
            <person name="Gross S."/>
            <person name="Joshi V."/>
            <person name="Fowler G."/>
            <person name="Nazareth L."/>
            <person name="Reid J."/>
            <person name="Worley K."/>
            <person name="Petrosino J."/>
            <person name="Highlander S."/>
            <person name="Gibbs R."/>
        </authorList>
    </citation>
    <scope>NUCLEOTIDE SEQUENCE [LARGE SCALE GENOMIC DNA]</scope>
    <source>
        <strain evidence="3 4">DSM 4582</strain>
    </source>
</reference>
<sequence>MAGNDKLVGSSGDDTLVGGTGDDELHGNGGNNTFLFSGSFGHDTLYDLQSNDRLVFIGSGASGDYRNSLSEVDDNLVLTLGDNSVTLVGVTAQTLSGDQLVLA</sequence>
<evidence type="ECO:0000256" key="1">
    <source>
        <dbReference type="ARBA" id="ARBA00022837"/>
    </source>
</evidence>
<keyword evidence="4" id="KW-1185">Reference proteome</keyword>
<dbReference type="Gene3D" id="2.150.10.10">
    <property type="entry name" value="Serralysin-like metalloprotease, C-terminal"/>
    <property type="match status" value="1"/>
</dbReference>
<feature type="compositionally biased region" description="Low complexity" evidence="2">
    <location>
        <begin position="8"/>
        <end position="17"/>
    </location>
</feature>
<evidence type="ECO:0000313" key="3">
    <source>
        <dbReference type="EMBL" id="EFE94338.1"/>
    </source>
</evidence>
<dbReference type="Proteomes" id="UP000005723">
    <property type="component" value="Unassembled WGS sequence"/>
</dbReference>
<dbReference type="STRING" id="667129.HMPREF0758_3912"/>
<evidence type="ECO:0000256" key="2">
    <source>
        <dbReference type="SAM" id="MobiDB-lite"/>
    </source>
</evidence>
<keyword evidence="1" id="KW-0106">Calcium</keyword>
<dbReference type="GO" id="GO:0005509">
    <property type="term" value="F:calcium ion binding"/>
    <property type="evidence" value="ECO:0007669"/>
    <property type="project" value="InterPro"/>
</dbReference>
<accession>D4E6W2</accession>
<dbReference type="InterPro" id="IPR018511">
    <property type="entry name" value="Hemolysin-typ_Ca-bd_CS"/>
</dbReference>
<protein>
    <submittedName>
        <fullName evidence="3">Type I secretion target GGXGXDXXX repeat (2 copies)</fullName>
        <ecNumber evidence="3">3.1.-.-</ecNumber>
    </submittedName>
</protein>
<dbReference type="AlphaFoldDB" id="D4E6W2"/>
<organism evidence="3 4">
    <name type="scientific">Serratia odorifera DSM 4582</name>
    <dbReference type="NCBI Taxonomy" id="667129"/>
    <lineage>
        <taxon>Bacteria</taxon>
        <taxon>Pseudomonadati</taxon>
        <taxon>Pseudomonadota</taxon>
        <taxon>Gammaproteobacteria</taxon>
        <taxon>Enterobacterales</taxon>
        <taxon>Yersiniaceae</taxon>
        <taxon>Serratia</taxon>
    </lineage>
</organism>
<dbReference type="InterPro" id="IPR001343">
    <property type="entry name" value="Hemolysn_Ca-bd"/>
</dbReference>
<proteinExistence type="predicted"/>